<keyword evidence="5" id="KW-0349">Heme</keyword>
<dbReference type="SUPFAM" id="SSF81342">
    <property type="entry name" value="Transmembrane di-heme cytochromes"/>
    <property type="match status" value="1"/>
</dbReference>
<evidence type="ECO:0000256" key="4">
    <source>
        <dbReference type="ARBA" id="ARBA00022475"/>
    </source>
</evidence>
<reference evidence="16" key="1">
    <citation type="submission" date="2016-11" db="EMBL/GenBank/DDBJ databases">
        <authorList>
            <person name="Varghese N."/>
            <person name="Submissions S."/>
        </authorList>
    </citation>
    <scope>NUCLEOTIDE SEQUENCE [LARGE SCALE GENOMIC DNA]</scope>
    <source>
        <strain evidence="16">DSM 27623</strain>
    </source>
</reference>
<keyword evidence="8" id="KW-0249">Electron transport</keyword>
<sequence length="188" mass="21269">MPPSSFNITARILHWLMAAMILTMLFVGVGMMTSLTLRPWLLDLHIPLGVAVLLLVIVRLINRLTRPVPKLPGEMPGWQKYMATILHWVFYALMFALPLSGWAQLSAGGFPVRLYPGFHLPAILEQNPTSYALLHDSHRIMAWAFFFMIVGHLSAALIHGFIYRDNILQSMIGQKKLTDKSEEICSDQ</sequence>
<proteinExistence type="inferred from homology"/>
<dbReference type="EMBL" id="FSRK01000001">
    <property type="protein sequence ID" value="SIO00298.1"/>
    <property type="molecule type" value="Genomic_DNA"/>
</dbReference>
<comment type="similarity">
    <text evidence="12">Belongs to the cytochrome b561 family.</text>
</comment>
<protein>
    <submittedName>
        <fullName evidence="15">Cytochrome b561</fullName>
    </submittedName>
</protein>
<dbReference type="Proteomes" id="UP000185207">
    <property type="component" value="Unassembled WGS sequence"/>
</dbReference>
<evidence type="ECO:0000256" key="10">
    <source>
        <dbReference type="ARBA" id="ARBA00023004"/>
    </source>
</evidence>
<dbReference type="PANTHER" id="PTHR30529">
    <property type="entry name" value="CYTOCHROME B561"/>
    <property type="match status" value="1"/>
</dbReference>
<dbReference type="PANTHER" id="PTHR30529:SF6">
    <property type="entry name" value="BLL0291 PROTEIN"/>
    <property type="match status" value="1"/>
</dbReference>
<dbReference type="AlphaFoldDB" id="A0A1N6FYE8"/>
<dbReference type="STRING" id="1416779.SAMN05444409_1549"/>
<dbReference type="GO" id="GO:0046872">
    <property type="term" value="F:metal ion binding"/>
    <property type="evidence" value="ECO:0007669"/>
    <property type="project" value="UniProtKB-KW"/>
</dbReference>
<dbReference type="InterPro" id="IPR052168">
    <property type="entry name" value="Cytochrome_b561_oxidase"/>
</dbReference>
<feature type="domain" description="Cytochrome b561 bacterial/Ni-hydrogenase" evidence="14">
    <location>
        <begin position="6"/>
        <end position="173"/>
    </location>
</feature>
<keyword evidence="3" id="KW-0813">Transport</keyword>
<evidence type="ECO:0000256" key="12">
    <source>
        <dbReference type="ARBA" id="ARBA00037975"/>
    </source>
</evidence>
<evidence type="ECO:0000256" key="9">
    <source>
        <dbReference type="ARBA" id="ARBA00022989"/>
    </source>
</evidence>
<keyword evidence="4" id="KW-1003">Cell membrane</keyword>
<keyword evidence="6 13" id="KW-0812">Transmembrane</keyword>
<evidence type="ECO:0000313" key="15">
    <source>
        <dbReference type="EMBL" id="SIO00298.1"/>
    </source>
</evidence>
<dbReference type="Pfam" id="PF01292">
    <property type="entry name" value="Ni_hydr_CYTB"/>
    <property type="match status" value="1"/>
</dbReference>
<feature type="transmembrane region" description="Helical" evidence="13">
    <location>
        <begin position="140"/>
        <end position="162"/>
    </location>
</feature>
<keyword evidence="10" id="KW-0408">Iron</keyword>
<dbReference type="GO" id="GO:0020037">
    <property type="term" value="F:heme binding"/>
    <property type="evidence" value="ECO:0007669"/>
    <property type="project" value="TreeGrafter"/>
</dbReference>
<name>A0A1N6FYE8_9FLAO</name>
<evidence type="ECO:0000259" key="14">
    <source>
        <dbReference type="Pfam" id="PF01292"/>
    </source>
</evidence>
<evidence type="ECO:0000256" key="7">
    <source>
        <dbReference type="ARBA" id="ARBA00022723"/>
    </source>
</evidence>
<feature type="transmembrane region" description="Helical" evidence="13">
    <location>
        <begin position="12"/>
        <end position="32"/>
    </location>
</feature>
<keyword evidence="16" id="KW-1185">Reference proteome</keyword>
<evidence type="ECO:0000256" key="13">
    <source>
        <dbReference type="SAM" id="Phobius"/>
    </source>
</evidence>
<dbReference type="OrthoDB" id="1247465at2"/>
<feature type="transmembrane region" description="Helical" evidence="13">
    <location>
        <begin position="81"/>
        <end position="103"/>
    </location>
</feature>
<evidence type="ECO:0000313" key="16">
    <source>
        <dbReference type="Proteomes" id="UP000185207"/>
    </source>
</evidence>
<evidence type="ECO:0000256" key="1">
    <source>
        <dbReference type="ARBA" id="ARBA00001970"/>
    </source>
</evidence>
<evidence type="ECO:0000256" key="5">
    <source>
        <dbReference type="ARBA" id="ARBA00022617"/>
    </source>
</evidence>
<dbReference type="InterPro" id="IPR011577">
    <property type="entry name" value="Cyt_b561_bac/Ni-Hgenase"/>
</dbReference>
<dbReference type="GO" id="GO:0022904">
    <property type="term" value="P:respiratory electron transport chain"/>
    <property type="evidence" value="ECO:0007669"/>
    <property type="project" value="InterPro"/>
</dbReference>
<comment type="subcellular location">
    <subcellularLocation>
        <location evidence="2">Cell membrane</location>
        <topology evidence="2">Multi-pass membrane protein</topology>
    </subcellularLocation>
</comment>
<keyword evidence="9 13" id="KW-1133">Transmembrane helix</keyword>
<accession>A0A1N6FYE8</accession>
<evidence type="ECO:0000256" key="8">
    <source>
        <dbReference type="ARBA" id="ARBA00022982"/>
    </source>
</evidence>
<organism evidence="15 16">
    <name type="scientific">Epilithonimonas zeae</name>
    <dbReference type="NCBI Taxonomy" id="1416779"/>
    <lineage>
        <taxon>Bacteria</taxon>
        <taxon>Pseudomonadati</taxon>
        <taxon>Bacteroidota</taxon>
        <taxon>Flavobacteriia</taxon>
        <taxon>Flavobacteriales</taxon>
        <taxon>Weeksellaceae</taxon>
        <taxon>Chryseobacterium group</taxon>
        <taxon>Epilithonimonas</taxon>
    </lineage>
</organism>
<dbReference type="InterPro" id="IPR016174">
    <property type="entry name" value="Di-haem_cyt_TM"/>
</dbReference>
<evidence type="ECO:0000256" key="6">
    <source>
        <dbReference type="ARBA" id="ARBA00022692"/>
    </source>
</evidence>
<feature type="transmembrane region" description="Helical" evidence="13">
    <location>
        <begin position="44"/>
        <end position="61"/>
    </location>
</feature>
<dbReference type="GO" id="GO:0009055">
    <property type="term" value="F:electron transfer activity"/>
    <property type="evidence" value="ECO:0007669"/>
    <property type="project" value="InterPro"/>
</dbReference>
<keyword evidence="7" id="KW-0479">Metal-binding</keyword>
<keyword evidence="11 13" id="KW-0472">Membrane</keyword>
<comment type="cofactor">
    <cofactor evidence="1">
        <name>heme b</name>
        <dbReference type="ChEBI" id="CHEBI:60344"/>
    </cofactor>
</comment>
<dbReference type="GO" id="GO:0005886">
    <property type="term" value="C:plasma membrane"/>
    <property type="evidence" value="ECO:0007669"/>
    <property type="project" value="UniProtKB-SubCell"/>
</dbReference>
<evidence type="ECO:0000256" key="11">
    <source>
        <dbReference type="ARBA" id="ARBA00023136"/>
    </source>
</evidence>
<evidence type="ECO:0000256" key="2">
    <source>
        <dbReference type="ARBA" id="ARBA00004651"/>
    </source>
</evidence>
<gene>
    <name evidence="15" type="ORF">SAMN05444409_1549</name>
</gene>
<evidence type="ECO:0000256" key="3">
    <source>
        <dbReference type="ARBA" id="ARBA00022448"/>
    </source>
</evidence>
<dbReference type="Gene3D" id="1.20.950.20">
    <property type="entry name" value="Transmembrane di-heme cytochromes, Chain C"/>
    <property type="match status" value="1"/>
</dbReference>